<dbReference type="CDD" id="cd13585">
    <property type="entry name" value="PBP2_TMBP_like"/>
    <property type="match status" value="1"/>
</dbReference>
<keyword evidence="3" id="KW-1003">Cell membrane</keyword>
<feature type="chain" id="PRO_5020662901" evidence="9">
    <location>
        <begin position="26"/>
        <end position="430"/>
    </location>
</feature>
<dbReference type="Proteomes" id="UP000295351">
    <property type="component" value="Unassembled WGS sequence"/>
</dbReference>
<gene>
    <name evidence="10" type="ORF">EV665_12429</name>
</gene>
<keyword evidence="5" id="KW-0574">Periplasm</keyword>
<comment type="subcellular location">
    <subcellularLocation>
        <location evidence="1">Periplasm</location>
    </subcellularLocation>
</comment>
<keyword evidence="4 9" id="KW-0732">Signal</keyword>
<dbReference type="PANTHER" id="PTHR43649:SF33">
    <property type="entry name" value="POLYGALACTURONAN_RHAMNOGALACTURONAN-BINDING PROTEIN YTCQ"/>
    <property type="match status" value="1"/>
</dbReference>
<keyword evidence="11" id="KW-1185">Reference proteome</keyword>
<evidence type="ECO:0000256" key="6">
    <source>
        <dbReference type="ARBA" id="ARBA00023136"/>
    </source>
</evidence>
<comment type="similarity">
    <text evidence="2">Belongs to the bacterial solute-binding protein 1 family.</text>
</comment>
<evidence type="ECO:0000256" key="3">
    <source>
        <dbReference type="ARBA" id="ARBA00022475"/>
    </source>
</evidence>
<dbReference type="SUPFAM" id="SSF53850">
    <property type="entry name" value="Periplasmic binding protein-like II"/>
    <property type="match status" value="1"/>
</dbReference>
<dbReference type="EMBL" id="SLVX01000024">
    <property type="protein sequence ID" value="TCN36769.1"/>
    <property type="molecule type" value="Genomic_DNA"/>
</dbReference>
<evidence type="ECO:0000313" key="11">
    <source>
        <dbReference type="Proteomes" id="UP000295351"/>
    </source>
</evidence>
<evidence type="ECO:0000256" key="2">
    <source>
        <dbReference type="ARBA" id="ARBA00008520"/>
    </source>
</evidence>
<comment type="caution">
    <text evidence="10">The sequence shown here is derived from an EMBL/GenBank/DDBJ whole genome shotgun (WGS) entry which is preliminary data.</text>
</comment>
<name>A0A4R2CCS1_SHIGR</name>
<feature type="signal peptide" evidence="9">
    <location>
        <begin position="1"/>
        <end position="25"/>
    </location>
</feature>
<dbReference type="GO" id="GO:0042597">
    <property type="term" value="C:periplasmic space"/>
    <property type="evidence" value="ECO:0007669"/>
    <property type="project" value="UniProtKB-SubCell"/>
</dbReference>
<dbReference type="InterPro" id="IPR050490">
    <property type="entry name" value="Bact_solute-bd_prot1"/>
</dbReference>
<evidence type="ECO:0000256" key="8">
    <source>
        <dbReference type="ARBA" id="ARBA00023288"/>
    </source>
</evidence>
<keyword evidence="6" id="KW-0472">Membrane</keyword>
<keyword evidence="7" id="KW-0564">Palmitate</keyword>
<dbReference type="Pfam" id="PF01547">
    <property type="entry name" value="SBP_bac_1"/>
    <property type="match status" value="1"/>
</dbReference>
<dbReference type="Gene3D" id="3.40.190.10">
    <property type="entry name" value="Periplasmic binding protein-like II"/>
    <property type="match status" value="2"/>
</dbReference>
<sequence>MLKNRSIPAVVLSVLLAGTATSAFAFDWKAHEGETVSFLANNNPWSQAVLSYKDEFTALTGINLRVDSYQEQQMRQRLVTVLNSGSDEIDVFMTLASREGQQFAASGWYADLSAYTQGSVAPEYDFAGVSPALVKAATFDGKLTSIPLNLEGPLLYYRTDIFEKCGLAKPASLDDVRAAAEKIKECDAGVTPFASRGLKPAIAYTFSNVLHNMGGTYIVDGKSALCAPAGQKAIAWYGDLMREYGPPGAANYSFYQISALYRSGRAAMAFESSNELRTIMEGGERLNDTDVIPLPAGEAGTVPTAIGWGLAISSRSARKDAAWYFVQWASSPEMQKRLALQGVASPRASVAAEEEYKAWIAEAPVRASWQAALGVLASDGSSEVGYPIIANPESRDYIGQAVQDVLLGQRSVEEACAAADSALDGLIARK</sequence>
<organism evidence="10 11">
    <name type="scientific">Shinella granuli</name>
    <dbReference type="NCBI Taxonomy" id="323621"/>
    <lineage>
        <taxon>Bacteria</taxon>
        <taxon>Pseudomonadati</taxon>
        <taxon>Pseudomonadota</taxon>
        <taxon>Alphaproteobacteria</taxon>
        <taxon>Hyphomicrobiales</taxon>
        <taxon>Rhizobiaceae</taxon>
        <taxon>Shinella</taxon>
    </lineage>
</organism>
<evidence type="ECO:0000313" key="10">
    <source>
        <dbReference type="EMBL" id="TCN36769.1"/>
    </source>
</evidence>
<dbReference type="AlphaFoldDB" id="A0A4R2CCS1"/>
<evidence type="ECO:0000256" key="1">
    <source>
        <dbReference type="ARBA" id="ARBA00004418"/>
    </source>
</evidence>
<evidence type="ECO:0000256" key="7">
    <source>
        <dbReference type="ARBA" id="ARBA00023139"/>
    </source>
</evidence>
<accession>A0A4R2CCS1</accession>
<dbReference type="InterPro" id="IPR006059">
    <property type="entry name" value="SBP"/>
</dbReference>
<protein>
    <submittedName>
        <fullName evidence="10">Carbohydrate ABC transporter substrate-binding protein (CUT1 family)</fullName>
    </submittedName>
</protein>
<evidence type="ECO:0000256" key="5">
    <source>
        <dbReference type="ARBA" id="ARBA00022764"/>
    </source>
</evidence>
<evidence type="ECO:0000256" key="9">
    <source>
        <dbReference type="SAM" id="SignalP"/>
    </source>
</evidence>
<dbReference type="PANTHER" id="PTHR43649">
    <property type="entry name" value="ARABINOSE-BINDING PROTEIN-RELATED"/>
    <property type="match status" value="1"/>
</dbReference>
<proteinExistence type="inferred from homology"/>
<keyword evidence="8" id="KW-0449">Lipoprotein</keyword>
<evidence type="ECO:0000256" key="4">
    <source>
        <dbReference type="ARBA" id="ARBA00022729"/>
    </source>
</evidence>
<dbReference type="RefSeq" id="WP_064333950.1">
    <property type="nucleotide sequence ID" value="NZ_BAABEI010000004.1"/>
</dbReference>
<reference evidence="10 11" key="1">
    <citation type="submission" date="2019-03" db="EMBL/GenBank/DDBJ databases">
        <title>Genomic Encyclopedia of Type Strains, Phase IV (KMG-IV): sequencing the most valuable type-strain genomes for metagenomic binning, comparative biology and taxonomic classification.</title>
        <authorList>
            <person name="Goeker M."/>
        </authorList>
    </citation>
    <scope>NUCLEOTIDE SEQUENCE [LARGE SCALE GENOMIC DNA]</scope>
    <source>
        <strain evidence="10 11">DSM 18401</strain>
    </source>
</reference>